<dbReference type="PANTHER" id="PTHR31962:SF1">
    <property type="entry name" value="SPHINGOLIPID LONG CHAIN BASE-RESPONSIVE PROTEIN PIL1"/>
    <property type="match status" value="1"/>
</dbReference>
<keyword evidence="5" id="KW-1185">Reference proteome</keyword>
<protein>
    <recommendedName>
        <fullName evidence="3">Histone acetyl transferase HAT1 N-terminal domain-containing protein</fullName>
    </recommendedName>
</protein>
<evidence type="ECO:0000259" key="3">
    <source>
        <dbReference type="Pfam" id="PF10394"/>
    </source>
</evidence>
<dbReference type="InterPro" id="IPR019467">
    <property type="entry name" value="Hat1_N"/>
</dbReference>
<dbReference type="GO" id="GO:0008289">
    <property type="term" value="F:lipid binding"/>
    <property type="evidence" value="ECO:0007669"/>
    <property type="project" value="TreeGrafter"/>
</dbReference>
<dbReference type="PANTHER" id="PTHR31962">
    <property type="entry name" value="SPHINGOLIPID LONG CHAIN BASE-RESPONSIVE PROTEIN PIL1"/>
    <property type="match status" value="1"/>
</dbReference>
<sequence>DPDKWTCSANEALHVSLAEPSQAATFPPAYTYPLYGDAEQIFGYQGLRLDLAFDCLSMKPLLTCTYAARLADASGPAITSADAAAPLRAVLPPGDYVSGSEPAWRDAVAADAFALPQQALVRTYRTRAGDTCDVYGFRVGGDPPSAADALGKKLLRRVQVLALLYIEAASYIDLADPAWSFYAVYKRAPKPVFVGFCTCYQYWRFSTAPAHDSAPPFPDASFRARLSQVVVLPPFQAAGHGRELYRTLAGPHGVWTRDPRCVQITVEDPTEQFDQLRDRCDLETALALNAFRNIHRIPLDSTSHRRFREQLKLTPRQADRVFEMGLLWLLAHKEGAWIAGLDAGEPAVRRLVKRRVYLANREGLAALGDASLVRSKLQEVYERVAQDHKKAAADVSRPLKRAAEAGSMHRTYSMRSARAPTAAQLATPPPPPSSTKGKFFGSTSIADSFRKQAAGSFGPEMSRKLSQLIKIEKSLERSLEGVSNERKMVAKQLSIWGADNDDDVSDVTDKIGVLLYEIGELEDQFIDKYDLYRITLKSVRNIEGSVQPSRDRKIKITDEIAHLKYKDPQSPKIAVLEQELVRAEAESLVAEAQLSNITREKLKAAFNYQFDSLRELSEKMALIAGYGKALLELLDDSPVTPGETRPAYDGYEASKQIIIDCENALSAWTLDNSYLKEPLLSIHQGIEDVYTVPEGIVEGDAEVVEADDAEHEWAHHDDDQ</sequence>
<dbReference type="Pfam" id="PF13805">
    <property type="entry name" value="Pil1"/>
    <property type="match status" value="1"/>
</dbReference>
<evidence type="ECO:0000313" key="5">
    <source>
        <dbReference type="Proteomes" id="UP000094455"/>
    </source>
</evidence>
<dbReference type="GO" id="GO:0005886">
    <property type="term" value="C:plasma membrane"/>
    <property type="evidence" value="ECO:0007669"/>
    <property type="project" value="TreeGrafter"/>
</dbReference>
<dbReference type="Gene3D" id="3.90.360.10">
    <property type="entry name" value="Histone acetyl transferase 1 (HAT1), N-terminal domain"/>
    <property type="match status" value="1"/>
</dbReference>
<name>A0A1E3NDB0_9ASCO</name>
<dbReference type="Proteomes" id="UP000094455">
    <property type="component" value="Unassembled WGS sequence"/>
</dbReference>
<feature type="coiled-coil region" evidence="2">
    <location>
        <begin position="573"/>
        <end position="600"/>
    </location>
</feature>
<dbReference type="GO" id="GO:0006897">
    <property type="term" value="P:endocytosis"/>
    <property type="evidence" value="ECO:0007669"/>
    <property type="project" value="TreeGrafter"/>
</dbReference>
<feature type="domain" description="Histone acetyl transferase HAT1 N-terminal" evidence="3">
    <location>
        <begin position="5"/>
        <end position="167"/>
    </location>
</feature>
<proteinExistence type="predicted"/>
<dbReference type="InterPro" id="IPR027267">
    <property type="entry name" value="AH/BAR_dom_sf"/>
</dbReference>
<dbReference type="GO" id="GO:0006325">
    <property type="term" value="P:chromatin organization"/>
    <property type="evidence" value="ECO:0007669"/>
    <property type="project" value="InterPro"/>
</dbReference>
<evidence type="ECO:0000313" key="4">
    <source>
        <dbReference type="EMBL" id="ODQ44107.1"/>
    </source>
</evidence>
<reference evidence="4 5" key="1">
    <citation type="journal article" date="2016" name="Proc. Natl. Acad. Sci. U.S.A.">
        <title>Comparative genomics of biotechnologically important yeasts.</title>
        <authorList>
            <person name="Riley R."/>
            <person name="Haridas S."/>
            <person name="Wolfe K.H."/>
            <person name="Lopes M.R."/>
            <person name="Hittinger C.T."/>
            <person name="Goeker M."/>
            <person name="Salamov A.A."/>
            <person name="Wisecaver J.H."/>
            <person name="Long T.M."/>
            <person name="Calvey C.H."/>
            <person name="Aerts A.L."/>
            <person name="Barry K.W."/>
            <person name="Choi C."/>
            <person name="Clum A."/>
            <person name="Coughlan A.Y."/>
            <person name="Deshpande S."/>
            <person name="Douglass A.P."/>
            <person name="Hanson S.J."/>
            <person name="Klenk H.-P."/>
            <person name="LaButti K.M."/>
            <person name="Lapidus A."/>
            <person name="Lindquist E.A."/>
            <person name="Lipzen A.M."/>
            <person name="Meier-Kolthoff J.P."/>
            <person name="Ohm R.A."/>
            <person name="Otillar R.P."/>
            <person name="Pangilinan J.L."/>
            <person name="Peng Y."/>
            <person name="Rokas A."/>
            <person name="Rosa C.A."/>
            <person name="Scheuner C."/>
            <person name="Sibirny A.A."/>
            <person name="Slot J.C."/>
            <person name="Stielow J.B."/>
            <person name="Sun H."/>
            <person name="Kurtzman C.P."/>
            <person name="Blackwell M."/>
            <person name="Grigoriev I.V."/>
            <person name="Jeffries T.W."/>
        </authorList>
    </citation>
    <scope>NUCLEOTIDE SEQUENCE [LARGE SCALE GENOMIC DNA]</scope>
    <source>
        <strain evidence="4 5">NRRL Y-2026</strain>
    </source>
</reference>
<dbReference type="Pfam" id="PF10394">
    <property type="entry name" value="Hat1_N"/>
    <property type="match status" value="1"/>
</dbReference>
<accession>A0A1E3NDB0</accession>
<dbReference type="AlphaFoldDB" id="A0A1E3NDB0"/>
<dbReference type="EMBL" id="KV454009">
    <property type="protein sequence ID" value="ODQ44107.1"/>
    <property type="molecule type" value="Genomic_DNA"/>
</dbReference>
<dbReference type="RefSeq" id="XP_019015220.1">
    <property type="nucleotide sequence ID" value="XM_019162161.1"/>
</dbReference>
<dbReference type="Gene3D" id="1.20.1270.60">
    <property type="entry name" value="Arfaptin homology (AH) domain/BAR domain"/>
    <property type="match status" value="1"/>
</dbReference>
<dbReference type="GO" id="GO:0036286">
    <property type="term" value="C:eisosome filament"/>
    <property type="evidence" value="ECO:0007669"/>
    <property type="project" value="TreeGrafter"/>
</dbReference>
<keyword evidence="2" id="KW-0175">Coiled coil</keyword>
<dbReference type="Gene3D" id="3.40.630.30">
    <property type="match status" value="1"/>
</dbReference>
<feature type="non-terminal residue" evidence="4">
    <location>
        <position position="1"/>
    </location>
</feature>
<dbReference type="FunFam" id="1.20.1270.60:FF:000005">
    <property type="entry name" value="Sphingolipid long chain base-responsive pil1"/>
    <property type="match status" value="1"/>
</dbReference>
<dbReference type="InterPro" id="IPR037113">
    <property type="entry name" value="Hat1_N_sf"/>
</dbReference>
<dbReference type="SUPFAM" id="SSF55729">
    <property type="entry name" value="Acyl-CoA N-acyltransferases (Nat)"/>
    <property type="match status" value="1"/>
</dbReference>
<organism evidence="4 5">
    <name type="scientific">Pichia membranifaciens NRRL Y-2026</name>
    <dbReference type="NCBI Taxonomy" id="763406"/>
    <lineage>
        <taxon>Eukaryota</taxon>
        <taxon>Fungi</taxon>
        <taxon>Dikarya</taxon>
        <taxon>Ascomycota</taxon>
        <taxon>Saccharomycotina</taxon>
        <taxon>Pichiomycetes</taxon>
        <taxon>Pichiales</taxon>
        <taxon>Pichiaceae</taxon>
        <taxon>Pichia</taxon>
    </lineage>
</organism>
<dbReference type="OrthoDB" id="10253098at2759"/>
<gene>
    <name evidence="4" type="ORF">PICMEDRAFT_20556</name>
</gene>
<evidence type="ECO:0000256" key="1">
    <source>
        <dbReference type="ARBA" id="ARBA00022553"/>
    </source>
</evidence>
<keyword evidence="1" id="KW-0597">Phosphoprotein</keyword>
<dbReference type="GeneID" id="30178848"/>
<dbReference type="GO" id="GO:0070941">
    <property type="term" value="P:eisosome assembly"/>
    <property type="evidence" value="ECO:0007669"/>
    <property type="project" value="TreeGrafter"/>
</dbReference>
<evidence type="ECO:0000256" key="2">
    <source>
        <dbReference type="SAM" id="Coils"/>
    </source>
</evidence>
<dbReference type="InterPro" id="IPR028245">
    <property type="entry name" value="PIL1/LSP1"/>
</dbReference>
<dbReference type="InterPro" id="IPR016181">
    <property type="entry name" value="Acyl_CoA_acyltransferase"/>
</dbReference>
<dbReference type="STRING" id="763406.A0A1E3NDB0"/>
<feature type="non-terminal residue" evidence="4">
    <location>
        <position position="720"/>
    </location>
</feature>